<dbReference type="GO" id="GO:0030497">
    <property type="term" value="P:fatty acid elongation"/>
    <property type="evidence" value="ECO:0007669"/>
    <property type="project" value="TreeGrafter"/>
</dbReference>
<dbReference type="OrthoDB" id="5545019at2759"/>
<evidence type="ECO:0000256" key="4">
    <source>
        <dbReference type="ARBA" id="ARBA00022857"/>
    </source>
</evidence>
<gene>
    <name evidence="10" type="ORF">M0811_13037</name>
</gene>
<comment type="caution">
    <text evidence="10">The sequence shown here is derived from an EMBL/GenBank/DDBJ whole genome shotgun (WGS) entry which is preliminary data.</text>
</comment>
<keyword evidence="6" id="KW-0443">Lipid metabolism</keyword>
<dbReference type="PROSITE" id="PS00061">
    <property type="entry name" value="ADH_SHORT"/>
    <property type="match status" value="1"/>
</dbReference>
<evidence type="ECO:0000313" key="11">
    <source>
        <dbReference type="Proteomes" id="UP001149090"/>
    </source>
</evidence>
<dbReference type="GO" id="GO:0005783">
    <property type="term" value="C:endoplasmic reticulum"/>
    <property type="evidence" value="ECO:0007669"/>
    <property type="project" value="TreeGrafter"/>
</dbReference>
<keyword evidence="4" id="KW-0521">NADP</keyword>
<keyword evidence="2" id="KW-0444">Lipid biosynthesis</keyword>
<keyword evidence="11" id="KW-1185">Reference proteome</keyword>
<dbReference type="InterPro" id="IPR036291">
    <property type="entry name" value="NAD(P)-bd_dom_sf"/>
</dbReference>
<evidence type="ECO:0000256" key="9">
    <source>
        <dbReference type="SAM" id="Phobius"/>
    </source>
</evidence>
<organism evidence="10 11">
    <name type="scientific">Anaeramoeba ignava</name>
    <name type="common">Anaerobic marine amoeba</name>
    <dbReference type="NCBI Taxonomy" id="1746090"/>
    <lineage>
        <taxon>Eukaryota</taxon>
        <taxon>Metamonada</taxon>
        <taxon>Anaeramoebidae</taxon>
        <taxon>Anaeramoeba</taxon>
    </lineage>
</organism>
<dbReference type="PRINTS" id="PR00081">
    <property type="entry name" value="GDHRDH"/>
</dbReference>
<keyword evidence="9" id="KW-1133">Transmembrane helix</keyword>
<name>A0A9Q0L6Q2_ANAIG</name>
<dbReference type="InterPro" id="IPR020904">
    <property type="entry name" value="Sc_DH/Rdtase_CS"/>
</dbReference>
<proteinExistence type="inferred from homology"/>
<dbReference type="PIRSF" id="PIRSF000126">
    <property type="entry name" value="11-beta-HSD1"/>
    <property type="match status" value="1"/>
</dbReference>
<dbReference type="GO" id="GO:0016491">
    <property type="term" value="F:oxidoreductase activity"/>
    <property type="evidence" value="ECO:0007669"/>
    <property type="project" value="UniProtKB-KW"/>
</dbReference>
<dbReference type="EMBL" id="JAPDFW010000129">
    <property type="protein sequence ID" value="KAJ5067367.1"/>
    <property type="molecule type" value="Genomic_DNA"/>
</dbReference>
<dbReference type="CDD" id="cd05356">
    <property type="entry name" value="17beta-HSD1_like_SDR_c"/>
    <property type="match status" value="1"/>
</dbReference>
<comment type="similarity">
    <text evidence="8">Belongs to the short-chain dehydrogenases/reductases (SDR) family.</text>
</comment>
<evidence type="ECO:0000256" key="7">
    <source>
        <dbReference type="ARBA" id="ARBA00023160"/>
    </source>
</evidence>
<keyword evidence="3" id="KW-0276">Fatty acid metabolism</keyword>
<dbReference type="Gene3D" id="3.40.50.720">
    <property type="entry name" value="NAD(P)-binding Rossmann-like Domain"/>
    <property type="match status" value="1"/>
</dbReference>
<evidence type="ECO:0000256" key="3">
    <source>
        <dbReference type="ARBA" id="ARBA00022832"/>
    </source>
</evidence>
<feature type="transmembrane region" description="Helical" evidence="9">
    <location>
        <begin position="260"/>
        <end position="280"/>
    </location>
</feature>
<keyword evidence="9" id="KW-0472">Membrane</keyword>
<dbReference type="SUPFAM" id="SSF51735">
    <property type="entry name" value="NAD(P)-binding Rossmann-fold domains"/>
    <property type="match status" value="1"/>
</dbReference>
<accession>A0A9Q0L6Q2</accession>
<evidence type="ECO:0000256" key="8">
    <source>
        <dbReference type="RuleBase" id="RU000363"/>
    </source>
</evidence>
<sequence>MTGDPYKKKTIRISTIIIEVYYMFFFKSKFFAKVKKGSWAVVTGASDGIGKEFAIQLSQKGYNIVLISRTTEKMEEVSKTIKEKEPSRETLIISADLSEKESIEKIASKINDLEIEIFVNNAGQSNEFPLLFHELDEKTRKNIMNINAVNFVELTKLMIEKMMEKKNGLILTMGSLSAIHGAPLLGLYAGTKSFVLNFTNSLAYEYKDSGIKFHCFKPSFIATNMTKMRASFTVPSAQKFVRTALNRIGSPQIDINPVPIHRVIEIFSNFFVHFFMNYVAQIGRKLRRRAIEKQQLLDKSKQD</sequence>
<dbReference type="Pfam" id="PF00106">
    <property type="entry name" value="adh_short"/>
    <property type="match status" value="1"/>
</dbReference>
<keyword evidence="7" id="KW-0275">Fatty acid biosynthesis</keyword>
<evidence type="ECO:0000256" key="2">
    <source>
        <dbReference type="ARBA" id="ARBA00022516"/>
    </source>
</evidence>
<dbReference type="AlphaFoldDB" id="A0A9Q0L6Q2"/>
<feature type="transmembrane region" description="Helical" evidence="9">
    <location>
        <begin position="168"/>
        <end position="189"/>
    </location>
</feature>
<comment type="pathway">
    <text evidence="1">Lipid metabolism; fatty acid biosynthesis.</text>
</comment>
<dbReference type="OMA" id="HAVINQM"/>
<dbReference type="PANTHER" id="PTHR43086">
    <property type="entry name" value="VERY-LONG-CHAIN 3-OXOOACYL-COA REDUCTASE"/>
    <property type="match status" value="1"/>
</dbReference>
<evidence type="ECO:0000256" key="1">
    <source>
        <dbReference type="ARBA" id="ARBA00005194"/>
    </source>
</evidence>
<keyword evidence="5" id="KW-0560">Oxidoreductase</keyword>
<keyword evidence="9" id="KW-0812">Transmembrane</keyword>
<evidence type="ECO:0000313" key="10">
    <source>
        <dbReference type="EMBL" id="KAJ5067367.1"/>
    </source>
</evidence>
<dbReference type="InterPro" id="IPR002347">
    <property type="entry name" value="SDR_fam"/>
</dbReference>
<evidence type="ECO:0000256" key="5">
    <source>
        <dbReference type="ARBA" id="ARBA00023002"/>
    </source>
</evidence>
<protein>
    <submittedName>
        <fullName evidence="10">Uncharacterized protein</fullName>
    </submittedName>
</protein>
<dbReference type="FunFam" id="3.40.50.720:FF:000137">
    <property type="entry name" value="Hydroxysteroid (17-beta) dehydrogenase 3"/>
    <property type="match status" value="1"/>
</dbReference>
<dbReference type="PANTHER" id="PTHR43086:SF2">
    <property type="entry name" value="HYDROXYSTEROID DEHYDROGENASE-LIKE PROTEIN 1"/>
    <property type="match status" value="1"/>
</dbReference>
<evidence type="ECO:0000256" key="6">
    <source>
        <dbReference type="ARBA" id="ARBA00023098"/>
    </source>
</evidence>
<dbReference type="PRINTS" id="PR00080">
    <property type="entry name" value="SDRFAMILY"/>
</dbReference>
<reference evidence="10" key="1">
    <citation type="submission" date="2022-10" db="EMBL/GenBank/DDBJ databases">
        <title>Novel sulphate-reducing endosymbionts in the free-living metamonad Anaeramoeba.</title>
        <authorList>
            <person name="Jerlstrom-Hultqvist J."/>
            <person name="Cepicka I."/>
            <person name="Gallot-Lavallee L."/>
            <person name="Salas-Leiva D."/>
            <person name="Curtis B.A."/>
            <person name="Zahonova K."/>
            <person name="Pipaliya S."/>
            <person name="Dacks J."/>
            <person name="Roger A.J."/>
        </authorList>
    </citation>
    <scope>NUCLEOTIDE SEQUENCE</scope>
    <source>
        <strain evidence="10">BMAN</strain>
    </source>
</reference>
<dbReference type="Proteomes" id="UP001149090">
    <property type="component" value="Unassembled WGS sequence"/>
</dbReference>